<protein>
    <submittedName>
        <fullName evidence="9">ABC transporter permease subunit</fullName>
    </submittedName>
</protein>
<evidence type="ECO:0000313" key="10">
    <source>
        <dbReference type="Proteomes" id="UP000470771"/>
    </source>
</evidence>
<dbReference type="CDD" id="cd06261">
    <property type="entry name" value="TM_PBP2"/>
    <property type="match status" value="1"/>
</dbReference>
<keyword evidence="3" id="KW-1003">Cell membrane</keyword>
<feature type="domain" description="ABC transmembrane type-1" evidence="8">
    <location>
        <begin position="132"/>
        <end position="348"/>
    </location>
</feature>
<feature type="transmembrane region" description="Helical" evidence="7">
    <location>
        <begin position="172"/>
        <end position="196"/>
    </location>
</feature>
<dbReference type="Pfam" id="PF19300">
    <property type="entry name" value="BPD_transp_1_N"/>
    <property type="match status" value="1"/>
</dbReference>
<name>A0A6N9NM02_9FLAO</name>
<dbReference type="EMBL" id="WWNE01000012">
    <property type="protein sequence ID" value="NBG66983.1"/>
    <property type="molecule type" value="Genomic_DNA"/>
</dbReference>
<dbReference type="Gene3D" id="1.10.3720.10">
    <property type="entry name" value="MetI-like"/>
    <property type="match status" value="1"/>
</dbReference>
<feature type="transmembrane region" description="Helical" evidence="7">
    <location>
        <begin position="135"/>
        <end position="160"/>
    </location>
</feature>
<dbReference type="InterPro" id="IPR000515">
    <property type="entry name" value="MetI-like"/>
</dbReference>
<reference evidence="9 10" key="1">
    <citation type="submission" date="2019-12" db="EMBL/GenBank/DDBJ databases">
        <authorList>
            <person name="Zhao J."/>
        </authorList>
    </citation>
    <scope>NUCLEOTIDE SEQUENCE [LARGE SCALE GENOMIC DNA]</scope>
    <source>
        <strain evidence="9 10">S-15</strain>
    </source>
</reference>
<feature type="transmembrane region" description="Helical" evidence="7">
    <location>
        <begin position="283"/>
        <end position="307"/>
    </location>
</feature>
<evidence type="ECO:0000256" key="6">
    <source>
        <dbReference type="ARBA" id="ARBA00023136"/>
    </source>
</evidence>
<dbReference type="Proteomes" id="UP000470771">
    <property type="component" value="Unassembled WGS sequence"/>
</dbReference>
<organism evidence="9 10">
    <name type="scientific">Acidiluteibacter ferrifornacis</name>
    <dbReference type="NCBI Taxonomy" id="2692424"/>
    <lineage>
        <taxon>Bacteria</taxon>
        <taxon>Pseudomonadati</taxon>
        <taxon>Bacteroidota</taxon>
        <taxon>Flavobacteriia</taxon>
        <taxon>Flavobacteriales</taxon>
        <taxon>Cryomorphaceae</taxon>
        <taxon>Acidiluteibacter</taxon>
    </lineage>
</organism>
<dbReference type="InterPro" id="IPR035906">
    <property type="entry name" value="MetI-like_sf"/>
</dbReference>
<dbReference type="PANTHER" id="PTHR43163">
    <property type="entry name" value="DIPEPTIDE TRANSPORT SYSTEM PERMEASE PROTEIN DPPB-RELATED"/>
    <property type="match status" value="1"/>
</dbReference>
<evidence type="ECO:0000259" key="8">
    <source>
        <dbReference type="PROSITE" id="PS50928"/>
    </source>
</evidence>
<dbReference type="InterPro" id="IPR045621">
    <property type="entry name" value="BPD_transp_1_N"/>
</dbReference>
<dbReference type="PANTHER" id="PTHR43163:SF6">
    <property type="entry name" value="DIPEPTIDE TRANSPORT SYSTEM PERMEASE PROTEIN DPPB-RELATED"/>
    <property type="match status" value="1"/>
</dbReference>
<feature type="transmembrane region" description="Helical" evidence="7">
    <location>
        <begin position="327"/>
        <end position="351"/>
    </location>
</feature>
<keyword evidence="4 7" id="KW-0812">Transmembrane</keyword>
<keyword evidence="5 7" id="KW-1133">Transmembrane helix</keyword>
<feature type="transmembrane region" description="Helical" evidence="7">
    <location>
        <begin position="9"/>
        <end position="30"/>
    </location>
</feature>
<evidence type="ECO:0000256" key="4">
    <source>
        <dbReference type="ARBA" id="ARBA00022692"/>
    </source>
</evidence>
<evidence type="ECO:0000313" key="9">
    <source>
        <dbReference type="EMBL" id="NBG66983.1"/>
    </source>
</evidence>
<comment type="similarity">
    <text evidence="7">Belongs to the binding-protein-dependent transport system permease family.</text>
</comment>
<evidence type="ECO:0000256" key="5">
    <source>
        <dbReference type="ARBA" id="ARBA00022989"/>
    </source>
</evidence>
<evidence type="ECO:0000256" key="1">
    <source>
        <dbReference type="ARBA" id="ARBA00004651"/>
    </source>
</evidence>
<dbReference type="PROSITE" id="PS50928">
    <property type="entry name" value="ABC_TM1"/>
    <property type="match status" value="1"/>
</dbReference>
<evidence type="ECO:0000256" key="3">
    <source>
        <dbReference type="ARBA" id="ARBA00022475"/>
    </source>
</evidence>
<sequence>MLNFIARRVLYGLLVLFGVVTVVFILFNVLPGDPARMMLGQRADKASIEAINKDLGLNQPLPTQYFLYLNDLSPISFHHKSNKESIIFLDPTKYEGKQLISLGSYVLIAKFPYLRRSYQTQKKVNQIIAETLVETTVLAVAAMFLATVLGILLGLLSALFKDGVLDRLSLVFATSGMALPSFFVGIVIAWVFGYLLSDYTGLDMTGSLFEVDDLGNGEYLSIRNLVLPAVTLGVRPLAVIVQLSRNSMLEVLGQDYIRTARAKGLSNKIVVLKHALRNALNPVLTAVSGMFASLMAGAVFVEIVFAWKGIGWEVVNALEKYDLPVVMGAVLVIAVIFVVINIIVDILYGVLDPRVRVS</sequence>
<dbReference type="SUPFAM" id="SSF161098">
    <property type="entry name" value="MetI-like"/>
    <property type="match status" value="1"/>
</dbReference>
<gene>
    <name evidence="9" type="ORF">GQN54_12715</name>
</gene>
<comment type="subcellular location">
    <subcellularLocation>
        <location evidence="1 7">Cell membrane</location>
        <topology evidence="1 7">Multi-pass membrane protein</topology>
    </subcellularLocation>
</comment>
<dbReference type="GO" id="GO:0005886">
    <property type="term" value="C:plasma membrane"/>
    <property type="evidence" value="ECO:0007669"/>
    <property type="project" value="UniProtKB-SubCell"/>
</dbReference>
<comment type="caution">
    <text evidence="9">The sequence shown here is derived from an EMBL/GenBank/DDBJ whole genome shotgun (WGS) entry which is preliminary data.</text>
</comment>
<keyword evidence="6 7" id="KW-0472">Membrane</keyword>
<accession>A0A6N9NM02</accession>
<evidence type="ECO:0000256" key="2">
    <source>
        <dbReference type="ARBA" id="ARBA00022448"/>
    </source>
</evidence>
<keyword evidence="2 7" id="KW-0813">Transport</keyword>
<dbReference type="Pfam" id="PF00528">
    <property type="entry name" value="BPD_transp_1"/>
    <property type="match status" value="1"/>
</dbReference>
<proteinExistence type="inferred from homology"/>
<dbReference type="GO" id="GO:0071916">
    <property type="term" value="F:dipeptide transmembrane transporter activity"/>
    <property type="evidence" value="ECO:0007669"/>
    <property type="project" value="TreeGrafter"/>
</dbReference>
<keyword evidence="10" id="KW-1185">Reference proteome</keyword>
<dbReference type="AlphaFoldDB" id="A0A6N9NM02"/>
<evidence type="ECO:0000256" key="7">
    <source>
        <dbReference type="RuleBase" id="RU363032"/>
    </source>
</evidence>
<dbReference type="RefSeq" id="WP_160633934.1">
    <property type="nucleotide sequence ID" value="NZ_WWNE01000012.1"/>
</dbReference>